<dbReference type="GO" id="GO:0009279">
    <property type="term" value="C:cell outer membrane"/>
    <property type="evidence" value="ECO:0007669"/>
    <property type="project" value="UniProtKB-SubCell"/>
</dbReference>
<comment type="caution">
    <text evidence="9">The sequence shown here is derived from an EMBL/GenBank/DDBJ whole genome shotgun (WGS) entry which is preliminary data.</text>
</comment>
<evidence type="ECO:0000256" key="7">
    <source>
        <dbReference type="ARBA" id="ARBA00023237"/>
    </source>
</evidence>
<evidence type="ECO:0000256" key="3">
    <source>
        <dbReference type="ARBA" id="ARBA00022448"/>
    </source>
</evidence>
<protein>
    <recommendedName>
        <fullName evidence="11">TolC family protein</fullName>
    </recommendedName>
</protein>
<keyword evidence="5" id="KW-0812">Transmembrane</keyword>
<dbReference type="Gene3D" id="1.20.1600.10">
    <property type="entry name" value="Outer membrane efflux proteins (OEP)"/>
    <property type="match status" value="1"/>
</dbReference>
<dbReference type="InterPro" id="IPR051906">
    <property type="entry name" value="TolC-like"/>
</dbReference>
<evidence type="ECO:0000256" key="4">
    <source>
        <dbReference type="ARBA" id="ARBA00022452"/>
    </source>
</evidence>
<evidence type="ECO:0000256" key="8">
    <source>
        <dbReference type="SAM" id="MobiDB-lite"/>
    </source>
</evidence>
<dbReference type="Pfam" id="PF02321">
    <property type="entry name" value="OEP"/>
    <property type="match status" value="1"/>
</dbReference>
<dbReference type="Proteomes" id="UP000233256">
    <property type="component" value="Unassembled WGS sequence"/>
</dbReference>
<comment type="subcellular location">
    <subcellularLocation>
        <location evidence="1">Cell outer membrane</location>
    </subcellularLocation>
</comment>
<sequence>MKRRNGYAAFSEYSTFNLAVITVFALIATLVPCHAEKVLSGRVGLLESIELPGTVMIDGSISLDRAIEIAMDNNLELRASGKELQEAAAGRKIALDSYDFASTYSFSYLRKESGTTISIPGFTMPGMGKDTFVHKLSFGKPLYNKNIEIGISLADLGIRSSTQKLRKKSQDVIFQVYKSYLEVLKARELITVFENNVKSHQAHLELVRNQMKEGMRTRADMIRFEVELANGQYQLENARVILSNSMIFVKKHLGIDLESEISLEPGFLDRWKEIADWVLGVEGVASELGVDHKTYLKALTRVMIETMLEYQPDVRLLDILRHQAAEAVRQAEAGMSVTVNMSISADLTSSRKFFDTDLDTYQAAFAVEKPLFDKGSVRTQVRKARTFLERVMYQTNDNLRMLKTSCLTTLNNIYTASRKVQVMVKSLEQARENLRIMEERYAEGLISNVDLIDSQNLETGSRSNYITALYDFYIQYATFLNIMGVIDHGGDRIEEEHRNFLERLVRKITELRNLGDSRSAANDFSGMGETISAHDASGVHISVKKVSRGSGMVANPRLPDVTAVTTRIIKENSSEAAGSDSFESHAVESHADSADDTVNGRSADLSQKLRILMKASDERRANLRQQMED</sequence>
<feature type="region of interest" description="Disordered" evidence="8">
    <location>
        <begin position="572"/>
        <end position="602"/>
    </location>
</feature>
<proteinExistence type="inferred from homology"/>
<evidence type="ECO:0000256" key="1">
    <source>
        <dbReference type="ARBA" id="ARBA00004442"/>
    </source>
</evidence>
<gene>
    <name evidence="9" type="ORF">CVV64_12425</name>
</gene>
<accession>A0A2N1PN96</accession>
<name>A0A2N1PN96_9BACT</name>
<reference evidence="9 10" key="1">
    <citation type="journal article" date="2017" name="ISME J.">
        <title>Potential for microbial H2 and metal transformations associated with novel bacteria and archaea in deep terrestrial subsurface sediments.</title>
        <authorList>
            <person name="Hernsdorf A.W."/>
            <person name="Amano Y."/>
            <person name="Miyakawa K."/>
            <person name="Ise K."/>
            <person name="Suzuki Y."/>
            <person name="Anantharaman K."/>
            <person name="Probst A."/>
            <person name="Burstein D."/>
            <person name="Thomas B.C."/>
            <person name="Banfield J.F."/>
        </authorList>
    </citation>
    <scope>NUCLEOTIDE SEQUENCE [LARGE SCALE GENOMIC DNA]</scope>
    <source>
        <strain evidence="9">HGW-Wallbacteria-1</strain>
    </source>
</reference>
<evidence type="ECO:0000256" key="5">
    <source>
        <dbReference type="ARBA" id="ARBA00022692"/>
    </source>
</evidence>
<evidence type="ECO:0000313" key="9">
    <source>
        <dbReference type="EMBL" id="PKK89823.1"/>
    </source>
</evidence>
<organism evidence="9 10">
    <name type="scientific">Candidatus Wallbacteria bacterium HGW-Wallbacteria-1</name>
    <dbReference type="NCBI Taxonomy" id="2013854"/>
    <lineage>
        <taxon>Bacteria</taxon>
        <taxon>Candidatus Walliibacteriota</taxon>
    </lineage>
</organism>
<dbReference type="SUPFAM" id="SSF56954">
    <property type="entry name" value="Outer membrane efflux proteins (OEP)"/>
    <property type="match status" value="1"/>
</dbReference>
<evidence type="ECO:0000313" key="10">
    <source>
        <dbReference type="Proteomes" id="UP000233256"/>
    </source>
</evidence>
<keyword evidence="6" id="KW-0472">Membrane</keyword>
<keyword evidence="4" id="KW-1134">Transmembrane beta strand</keyword>
<comment type="similarity">
    <text evidence="2">Belongs to the outer membrane factor (OMF) (TC 1.B.17) family.</text>
</comment>
<dbReference type="GO" id="GO:0015562">
    <property type="term" value="F:efflux transmembrane transporter activity"/>
    <property type="evidence" value="ECO:0007669"/>
    <property type="project" value="InterPro"/>
</dbReference>
<dbReference type="PANTHER" id="PTHR30026">
    <property type="entry name" value="OUTER MEMBRANE PROTEIN TOLC"/>
    <property type="match status" value="1"/>
</dbReference>
<dbReference type="EMBL" id="PGXC01000011">
    <property type="protein sequence ID" value="PKK89823.1"/>
    <property type="molecule type" value="Genomic_DNA"/>
</dbReference>
<keyword evidence="7" id="KW-0998">Cell outer membrane</keyword>
<dbReference type="AlphaFoldDB" id="A0A2N1PN96"/>
<dbReference type="GO" id="GO:0015288">
    <property type="term" value="F:porin activity"/>
    <property type="evidence" value="ECO:0007669"/>
    <property type="project" value="TreeGrafter"/>
</dbReference>
<evidence type="ECO:0008006" key="11">
    <source>
        <dbReference type="Google" id="ProtNLM"/>
    </source>
</evidence>
<feature type="compositionally biased region" description="Basic and acidic residues" evidence="8">
    <location>
        <begin position="582"/>
        <end position="593"/>
    </location>
</feature>
<keyword evidence="3" id="KW-0813">Transport</keyword>
<dbReference type="PANTHER" id="PTHR30026:SF20">
    <property type="entry name" value="OUTER MEMBRANE PROTEIN TOLC"/>
    <property type="match status" value="1"/>
</dbReference>
<evidence type="ECO:0000256" key="2">
    <source>
        <dbReference type="ARBA" id="ARBA00007613"/>
    </source>
</evidence>
<dbReference type="GO" id="GO:1990281">
    <property type="term" value="C:efflux pump complex"/>
    <property type="evidence" value="ECO:0007669"/>
    <property type="project" value="TreeGrafter"/>
</dbReference>
<dbReference type="InterPro" id="IPR003423">
    <property type="entry name" value="OMP_efflux"/>
</dbReference>
<evidence type="ECO:0000256" key="6">
    <source>
        <dbReference type="ARBA" id="ARBA00023136"/>
    </source>
</evidence>